<dbReference type="SFLD" id="SFLDG01067">
    <property type="entry name" value="SPASM/twitch_domain_containing"/>
    <property type="match status" value="1"/>
</dbReference>
<evidence type="ECO:0000256" key="2">
    <source>
        <dbReference type="ARBA" id="ARBA00022723"/>
    </source>
</evidence>
<dbReference type="InterPro" id="IPR058240">
    <property type="entry name" value="rSAM_sf"/>
</dbReference>
<evidence type="ECO:0000256" key="3">
    <source>
        <dbReference type="ARBA" id="ARBA00023004"/>
    </source>
</evidence>
<evidence type="ECO:0000259" key="5">
    <source>
        <dbReference type="PROSITE" id="PS51918"/>
    </source>
</evidence>
<dbReference type="EMBL" id="BART01027329">
    <property type="protein sequence ID" value="GAG91887.1"/>
    <property type="molecule type" value="Genomic_DNA"/>
</dbReference>
<evidence type="ECO:0000256" key="1">
    <source>
        <dbReference type="ARBA" id="ARBA00022691"/>
    </source>
</evidence>
<gene>
    <name evidence="6" type="ORF">S01H4_48467</name>
</gene>
<dbReference type="AlphaFoldDB" id="X1CFJ9"/>
<evidence type="ECO:0000256" key="4">
    <source>
        <dbReference type="ARBA" id="ARBA00023014"/>
    </source>
</evidence>
<organism evidence="6">
    <name type="scientific">marine sediment metagenome</name>
    <dbReference type="NCBI Taxonomy" id="412755"/>
    <lineage>
        <taxon>unclassified sequences</taxon>
        <taxon>metagenomes</taxon>
        <taxon>ecological metagenomes</taxon>
    </lineage>
</organism>
<dbReference type="InterPro" id="IPR007197">
    <property type="entry name" value="rSAM"/>
</dbReference>
<keyword evidence="1" id="KW-0949">S-adenosyl-L-methionine</keyword>
<dbReference type="PANTHER" id="PTHR11228">
    <property type="entry name" value="RADICAL SAM DOMAIN PROTEIN"/>
    <property type="match status" value="1"/>
</dbReference>
<dbReference type="Gene3D" id="3.20.20.70">
    <property type="entry name" value="Aldolase class I"/>
    <property type="match status" value="1"/>
</dbReference>
<dbReference type="SUPFAM" id="SSF102114">
    <property type="entry name" value="Radical SAM enzymes"/>
    <property type="match status" value="1"/>
</dbReference>
<keyword evidence="3" id="KW-0408">Iron</keyword>
<dbReference type="InterPro" id="IPR050377">
    <property type="entry name" value="Radical_SAM_PqqE_MftC-like"/>
</dbReference>
<dbReference type="CDD" id="cd01335">
    <property type="entry name" value="Radical_SAM"/>
    <property type="match status" value="1"/>
</dbReference>
<evidence type="ECO:0000313" key="6">
    <source>
        <dbReference type="EMBL" id="GAG91887.1"/>
    </source>
</evidence>
<dbReference type="GO" id="GO:0003824">
    <property type="term" value="F:catalytic activity"/>
    <property type="evidence" value="ECO:0007669"/>
    <property type="project" value="InterPro"/>
</dbReference>
<accession>X1CFJ9</accession>
<dbReference type="GO" id="GO:0051536">
    <property type="term" value="F:iron-sulfur cluster binding"/>
    <property type="evidence" value="ECO:0007669"/>
    <property type="project" value="UniProtKB-KW"/>
</dbReference>
<feature type="non-terminal residue" evidence="6">
    <location>
        <position position="120"/>
    </location>
</feature>
<protein>
    <recommendedName>
        <fullName evidence="5">Radical SAM core domain-containing protein</fullName>
    </recommendedName>
</protein>
<proteinExistence type="predicted"/>
<comment type="caution">
    <text evidence="6">The sequence shown here is derived from an EMBL/GenBank/DDBJ whole genome shotgun (WGS) entry which is preliminary data.</text>
</comment>
<keyword evidence="2" id="KW-0479">Metal-binding</keyword>
<dbReference type="SFLD" id="SFLDS00029">
    <property type="entry name" value="Radical_SAM"/>
    <property type="match status" value="1"/>
</dbReference>
<sequence>MSDYMKVKKSKKLPRLPLRGNIDFTFRCNNNCRHCWLRIPTDSQERHKELTIDEIKAVADEARSMGCQHWSISGGEPMIRPDFADIFDYITRRSVSYSLNTNGTLITPEISRLLRRKGNK</sequence>
<name>X1CFJ9_9ZZZZ</name>
<keyword evidence="4" id="KW-0411">Iron-sulfur</keyword>
<feature type="domain" description="Radical SAM core" evidence="5">
    <location>
        <begin position="14"/>
        <end position="120"/>
    </location>
</feature>
<dbReference type="PANTHER" id="PTHR11228:SF7">
    <property type="entry name" value="PQQA PEPTIDE CYCLASE"/>
    <property type="match status" value="1"/>
</dbReference>
<dbReference type="InterPro" id="IPR013785">
    <property type="entry name" value="Aldolase_TIM"/>
</dbReference>
<dbReference type="GO" id="GO:0046872">
    <property type="term" value="F:metal ion binding"/>
    <property type="evidence" value="ECO:0007669"/>
    <property type="project" value="UniProtKB-KW"/>
</dbReference>
<reference evidence="6" key="1">
    <citation type="journal article" date="2014" name="Front. Microbiol.">
        <title>High frequency of phylogenetically diverse reductive dehalogenase-homologous genes in deep subseafloor sedimentary metagenomes.</title>
        <authorList>
            <person name="Kawai M."/>
            <person name="Futagami T."/>
            <person name="Toyoda A."/>
            <person name="Takaki Y."/>
            <person name="Nishi S."/>
            <person name="Hori S."/>
            <person name="Arai W."/>
            <person name="Tsubouchi T."/>
            <person name="Morono Y."/>
            <person name="Uchiyama I."/>
            <person name="Ito T."/>
            <person name="Fujiyama A."/>
            <person name="Inagaki F."/>
            <person name="Takami H."/>
        </authorList>
    </citation>
    <scope>NUCLEOTIDE SEQUENCE</scope>
    <source>
        <strain evidence="6">Expedition CK06-06</strain>
    </source>
</reference>
<dbReference type="Pfam" id="PF04055">
    <property type="entry name" value="Radical_SAM"/>
    <property type="match status" value="1"/>
</dbReference>
<dbReference type="PROSITE" id="PS51918">
    <property type="entry name" value="RADICAL_SAM"/>
    <property type="match status" value="1"/>
</dbReference>